<proteinExistence type="predicted"/>
<evidence type="ECO:0000256" key="2">
    <source>
        <dbReference type="ARBA" id="ARBA00023163"/>
    </source>
</evidence>
<comment type="caution">
    <text evidence="4">The sequence shown here is derived from an EMBL/GenBank/DDBJ whole genome shotgun (WGS) entry which is preliminary data.</text>
</comment>
<dbReference type="Pfam" id="PF13305">
    <property type="entry name" value="TetR_C_33"/>
    <property type="match status" value="1"/>
</dbReference>
<protein>
    <submittedName>
        <fullName evidence="4">TetR family transcriptional regulator</fullName>
    </submittedName>
</protein>
<sequence>MLIAAGREMLEADGLRGFSLRALSRKARVSHAAPVHHFKTLSAFLAECRSDGFRELSDALEAAKAGASPSPTDILCHMAIAYLKFGVAYPVMLRVMFDKDTAPPKSHDPTSQSRRAYLLLEEAVRATLPDVTQRAPEFDVRINAVWSLIHGFVILHNEDQICTQSDPPMTTGHMLVTALSALLGSKYPKDLEGTL</sequence>
<dbReference type="SUPFAM" id="SSF46689">
    <property type="entry name" value="Homeodomain-like"/>
    <property type="match status" value="1"/>
</dbReference>
<evidence type="ECO:0000259" key="3">
    <source>
        <dbReference type="Pfam" id="PF13305"/>
    </source>
</evidence>
<evidence type="ECO:0000256" key="1">
    <source>
        <dbReference type="ARBA" id="ARBA00023015"/>
    </source>
</evidence>
<keyword evidence="2" id="KW-0804">Transcription</keyword>
<dbReference type="Gene3D" id="1.10.357.10">
    <property type="entry name" value="Tetracycline Repressor, domain 2"/>
    <property type="match status" value="1"/>
</dbReference>
<dbReference type="EMBL" id="BLJE01000006">
    <property type="protein sequence ID" value="GFE66808.1"/>
    <property type="molecule type" value="Genomic_DNA"/>
</dbReference>
<dbReference type="InterPro" id="IPR009057">
    <property type="entry name" value="Homeodomain-like_sf"/>
</dbReference>
<evidence type="ECO:0000313" key="4">
    <source>
        <dbReference type="EMBL" id="GFE66808.1"/>
    </source>
</evidence>
<name>A0A6N6JN61_9RHOB</name>
<gene>
    <name evidence="4" type="ORF">KIN_38820</name>
</gene>
<feature type="domain" description="HTH-type transcriptional regulator MT1864/Rv1816-like C-terminal" evidence="3">
    <location>
        <begin position="77"/>
        <end position="163"/>
    </location>
</feature>
<evidence type="ECO:0000313" key="5">
    <source>
        <dbReference type="Proteomes" id="UP000436822"/>
    </source>
</evidence>
<keyword evidence="1" id="KW-0805">Transcription regulation</keyword>
<dbReference type="AlphaFoldDB" id="A0A6N6JN61"/>
<organism evidence="4 5">
    <name type="scientific">Litoreibacter roseus</name>
    <dbReference type="NCBI Taxonomy" id="2601869"/>
    <lineage>
        <taxon>Bacteria</taxon>
        <taxon>Pseudomonadati</taxon>
        <taxon>Pseudomonadota</taxon>
        <taxon>Alphaproteobacteria</taxon>
        <taxon>Rhodobacterales</taxon>
        <taxon>Roseobacteraceae</taxon>
        <taxon>Litoreibacter</taxon>
    </lineage>
</organism>
<accession>A0A6N6JN61</accession>
<dbReference type="InterPro" id="IPR025996">
    <property type="entry name" value="MT1864/Rv1816-like_C"/>
</dbReference>
<dbReference type="Proteomes" id="UP000436822">
    <property type="component" value="Unassembled WGS sequence"/>
</dbReference>
<dbReference type="InterPro" id="IPR036271">
    <property type="entry name" value="Tet_transcr_reg_TetR-rel_C_sf"/>
</dbReference>
<keyword evidence="5" id="KW-1185">Reference proteome</keyword>
<dbReference type="SUPFAM" id="SSF48498">
    <property type="entry name" value="Tetracyclin repressor-like, C-terminal domain"/>
    <property type="match status" value="1"/>
</dbReference>
<reference evidence="4 5" key="1">
    <citation type="submission" date="2019-12" db="EMBL/GenBank/DDBJ databases">
        <title>Litoreibacter badius sp. nov., a novel bacteriochlorophyll a-containing bacterium in the genus Litoreibacter.</title>
        <authorList>
            <person name="Kanamuro M."/>
            <person name="Takabe Y."/>
            <person name="Mori K."/>
            <person name="Takaichi S."/>
            <person name="Hanada S."/>
        </authorList>
    </citation>
    <scope>NUCLEOTIDE SEQUENCE [LARGE SCALE GENOMIC DNA]</scope>
    <source>
        <strain evidence="4 5">K6</strain>
    </source>
</reference>